<reference evidence="3 4" key="1">
    <citation type="submission" date="2020-08" db="EMBL/GenBank/DDBJ databases">
        <title>Bridging the membrane lipid divide: bacteria of the FCB group superphylum have the potential to synthesize archaeal ether lipids.</title>
        <authorList>
            <person name="Villanueva L."/>
            <person name="Von Meijenfeldt F.A.B."/>
            <person name="Westbye A.B."/>
            <person name="Yadav S."/>
            <person name="Hopmans E.C."/>
            <person name="Dutilh B.E."/>
            <person name="Sinninghe Damste J.S."/>
        </authorList>
    </citation>
    <scope>NUCLEOTIDE SEQUENCE [LARGE SCALE GENOMIC DNA]</scope>
    <source>
        <strain evidence="3">NIOZ-UU82</strain>
    </source>
</reference>
<sequence length="189" mass="20896">MEDNHQVFLKGQFLIAMPAMTDPNFFQTVTCICEYTREGAVGIVVNRPHPTILGKDIFNEFKINHVSDSESIPIYIGGPVHIGEIFILHGPPFNWESCLMVTPFLAMSNSKDIVEAIAMGNGPEAFIISVGCAGWGEGQLESEIKENVWLTCPISEKIIFEIPVEHRWEEAVKKMGIDPGKLSDIAGHA</sequence>
<comment type="caution">
    <text evidence="3">The sequence shown here is derived from an EMBL/GenBank/DDBJ whole genome shotgun (WGS) entry which is preliminary data.</text>
</comment>
<dbReference type="Gene3D" id="3.40.1740.10">
    <property type="entry name" value="VC0467-like"/>
    <property type="match status" value="1"/>
</dbReference>
<comment type="similarity">
    <text evidence="1 2">Belongs to the UPF0301 (AlgH) family.</text>
</comment>
<dbReference type="SUPFAM" id="SSF143456">
    <property type="entry name" value="VC0467-like"/>
    <property type="match status" value="1"/>
</dbReference>
<dbReference type="EMBL" id="JACNLL010000075">
    <property type="protein sequence ID" value="MBC8200083.1"/>
    <property type="molecule type" value="Genomic_DNA"/>
</dbReference>
<dbReference type="InterPro" id="IPR003774">
    <property type="entry name" value="AlgH-like"/>
</dbReference>
<dbReference type="PANTHER" id="PTHR30327">
    <property type="entry name" value="UNCHARACTERIZED PROTEIN YQGE"/>
    <property type="match status" value="1"/>
</dbReference>
<protein>
    <recommendedName>
        <fullName evidence="2">UPF0301 protein H8E80_08605</fullName>
    </recommendedName>
</protein>
<proteinExistence type="inferred from homology"/>
<evidence type="ECO:0000313" key="3">
    <source>
        <dbReference type="EMBL" id="MBC8200083.1"/>
    </source>
</evidence>
<dbReference type="Pfam" id="PF02622">
    <property type="entry name" value="DUF179"/>
    <property type="match status" value="1"/>
</dbReference>
<dbReference type="GO" id="GO:0005829">
    <property type="term" value="C:cytosol"/>
    <property type="evidence" value="ECO:0007669"/>
    <property type="project" value="TreeGrafter"/>
</dbReference>
<dbReference type="PANTHER" id="PTHR30327:SF1">
    <property type="entry name" value="UPF0301 PROTEIN YQGE"/>
    <property type="match status" value="1"/>
</dbReference>
<organism evidence="3 4">
    <name type="scientific">Candidatus Desulfaltia bathyphila</name>
    <dbReference type="NCBI Taxonomy" id="2841697"/>
    <lineage>
        <taxon>Bacteria</taxon>
        <taxon>Pseudomonadati</taxon>
        <taxon>Thermodesulfobacteriota</taxon>
        <taxon>Desulfobacteria</taxon>
        <taxon>Desulfobacterales</taxon>
        <taxon>Desulfobacterales incertae sedis</taxon>
        <taxon>Candidatus Desulfaltia</taxon>
    </lineage>
</organism>
<accession>A0A8J6TCI0</accession>
<dbReference type="AlphaFoldDB" id="A0A8J6TCI0"/>
<dbReference type="Proteomes" id="UP000603545">
    <property type="component" value="Unassembled WGS sequence"/>
</dbReference>
<dbReference type="HAMAP" id="MF_00758">
    <property type="entry name" value="UPF0301"/>
    <property type="match status" value="1"/>
</dbReference>
<evidence type="ECO:0000256" key="1">
    <source>
        <dbReference type="ARBA" id="ARBA00009600"/>
    </source>
</evidence>
<name>A0A8J6TCI0_9BACT</name>
<gene>
    <name evidence="3" type="ORF">H8E80_08605</name>
</gene>
<evidence type="ECO:0000313" key="4">
    <source>
        <dbReference type="Proteomes" id="UP000603545"/>
    </source>
</evidence>
<evidence type="ECO:0000256" key="2">
    <source>
        <dbReference type="HAMAP-Rule" id="MF_00758"/>
    </source>
</evidence>